<proteinExistence type="predicted"/>
<evidence type="ECO:0000313" key="1">
    <source>
        <dbReference type="EMBL" id="BCV45157.1"/>
    </source>
</evidence>
<dbReference type="AlphaFoldDB" id="A0AAD1KDJ6"/>
<name>A0AAD1KDJ6_9GAMM</name>
<organism evidence="1 2">
    <name type="scientific">Shewanella algae</name>
    <dbReference type="NCBI Taxonomy" id="38313"/>
    <lineage>
        <taxon>Bacteria</taxon>
        <taxon>Pseudomonadati</taxon>
        <taxon>Pseudomonadota</taxon>
        <taxon>Gammaproteobacteria</taxon>
        <taxon>Alteromonadales</taxon>
        <taxon>Shewanellaceae</taxon>
        <taxon>Shewanella</taxon>
    </lineage>
</organism>
<sequence length="72" mass="8619">MGRWQVEDNVTNYLFRSFKAKGGRVTYIELKNTMTFILQPTRFFMYRPSNIVTNTVELIGFDDWPHYYLETG</sequence>
<protein>
    <submittedName>
        <fullName evidence="1">Uncharacterized protein</fullName>
    </submittedName>
</protein>
<dbReference type="Proteomes" id="UP000825078">
    <property type="component" value="Chromosome"/>
</dbReference>
<gene>
    <name evidence="1" type="ORF">TUM17379_21750</name>
</gene>
<reference evidence="1" key="1">
    <citation type="submission" date="2021-05" db="EMBL/GenBank/DDBJ databases">
        <title>Molecular characterization for Shewanella algae harboring chromosomal blaOXA-55-like strains isolated from clinical and environment sample.</title>
        <authorList>
            <person name="Ohama Y."/>
            <person name="Aoki K."/>
            <person name="Harada S."/>
            <person name="Moriya K."/>
            <person name="Ishii Y."/>
            <person name="Tateda K."/>
        </authorList>
    </citation>
    <scope>NUCLEOTIDE SEQUENCE</scope>
    <source>
        <strain evidence="1">TUM17379</strain>
    </source>
</reference>
<accession>A0AAD1KDJ6</accession>
<dbReference type="EMBL" id="AP024613">
    <property type="protein sequence ID" value="BCV45157.1"/>
    <property type="molecule type" value="Genomic_DNA"/>
</dbReference>
<evidence type="ECO:0000313" key="2">
    <source>
        <dbReference type="Proteomes" id="UP000825078"/>
    </source>
</evidence>